<evidence type="ECO:0000313" key="2">
    <source>
        <dbReference type="EMBL" id="UXI70562.1"/>
    </source>
</evidence>
<gene>
    <name evidence="2" type="ORF">N4264_13250</name>
</gene>
<keyword evidence="3" id="KW-1185">Reference proteome</keyword>
<sequence length="112" mass="12116">MSATPPDDPRDYQPELARLVAMRDSAITILFITVPAGIVGGLAARYMPAVGIPVDVVAGLTTWYFWSRAVNAPCPRCGERFQGVLRIVLRTLPRVGRCCHCGLECHVPPALG</sequence>
<organism evidence="2 3">
    <name type="scientific">Tahibacter amnicola</name>
    <dbReference type="NCBI Taxonomy" id="2976241"/>
    <lineage>
        <taxon>Bacteria</taxon>
        <taxon>Pseudomonadati</taxon>
        <taxon>Pseudomonadota</taxon>
        <taxon>Gammaproteobacteria</taxon>
        <taxon>Lysobacterales</taxon>
        <taxon>Rhodanobacteraceae</taxon>
        <taxon>Tahibacter</taxon>
    </lineage>
</organism>
<evidence type="ECO:0000256" key="1">
    <source>
        <dbReference type="SAM" id="Phobius"/>
    </source>
</evidence>
<keyword evidence="1" id="KW-0472">Membrane</keyword>
<dbReference type="RefSeq" id="WP_261697509.1">
    <property type="nucleotide sequence ID" value="NZ_CP104694.1"/>
</dbReference>
<reference evidence="2" key="1">
    <citation type="submission" date="2022-09" db="EMBL/GenBank/DDBJ databases">
        <title>Tahibacter sp. nov., isolated from a fresh water.</title>
        <authorList>
            <person name="Baek J.H."/>
            <person name="Lee J.K."/>
            <person name="Kim J.M."/>
            <person name="Jeon C.O."/>
        </authorList>
    </citation>
    <scope>NUCLEOTIDE SEQUENCE</scope>
    <source>
        <strain evidence="2">W38</strain>
    </source>
</reference>
<dbReference type="EMBL" id="CP104694">
    <property type="protein sequence ID" value="UXI70562.1"/>
    <property type="molecule type" value="Genomic_DNA"/>
</dbReference>
<name>A0ABY6BLA0_9GAMM</name>
<protein>
    <submittedName>
        <fullName evidence="2">Uncharacterized protein</fullName>
    </submittedName>
</protein>
<proteinExistence type="predicted"/>
<keyword evidence="1" id="KW-1133">Transmembrane helix</keyword>
<dbReference type="Proteomes" id="UP001064632">
    <property type="component" value="Chromosome"/>
</dbReference>
<evidence type="ECO:0000313" key="3">
    <source>
        <dbReference type="Proteomes" id="UP001064632"/>
    </source>
</evidence>
<keyword evidence="1" id="KW-0812">Transmembrane</keyword>
<feature type="transmembrane region" description="Helical" evidence="1">
    <location>
        <begin position="20"/>
        <end position="39"/>
    </location>
</feature>
<accession>A0ABY6BLA0</accession>